<dbReference type="PANTHER" id="PTHR11926">
    <property type="entry name" value="GLUCOSYL/GLUCURONOSYL TRANSFERASES"/>
    <property type="match status" value="1"/>
</dbReference>
<accession>A0ABU6UTX1</accession>
<keyword evidence="2" id="KW-0808">Transferase</keyword>
<keyword evidence="4" id="KW-1185">Reference proteome</keyword>
<evidence type="ECO:0000313" key="4">
    <source>
        <dbReference type="Proteomes" id="UP001341840"/>
    </source>
</evidence>
<dbReference type="InterPro" id="IPR002213">
    <property type="entry name" value="UDP_glucos_trans"/>
</dbReference>
<dbReference type="Gene3D" id="3.40.50.2000">
    <property type="entry name" value="Glycogen Phosphorylase B"/>
    <property type="match status" value="2"/>
</dbReference>
<name>A0ABU6UTX1_9FABA</name>
<comment type="caution">
    <text evidence="3">The sequence shown here is derived from an EMBL/GenBank/DDBJ whole genome shotgun (WGS) entry which is preliminary data.</text>
</comment>
<dbReference type="Pfam" id="PF00201">
    <property type="entry name" value="UDPGT"/>
    <property type="match status" value="1"/>
</dbReference>
<dbReference type="PANTHER" id="PTHR11926:SF1530">
    <property type="entry name" value="EF-HAND DOMAIN-CONTAINING PROTEIN"/>
    <property type="match status" value="1"/>
</dbReference>
<sequence>MGIPHFLAIPYPVQGHVNPLMQLCHVLAKYGAKVTFLNTEFNHKRTTVACSGGGRDNSNINYVSLPDGLEPEDDRSDREKQFLSIMRTMPPLLPKLIEDVNALHDDENKISCIVVTGNMGWALEVGYKFGIKGAFLWTASATSLACCCSIPNLIHHGIIQSSDGKPTKTQEIQISPTMPTINSSDLPWLSIGNTFFSHLIKLTETMKLAEWWLCNTAYDLEPGSFMSQKFLPIGPLMETNDNNKSSFWQEDTTCLEWLDQQQPQSVIYVAFGSMAVVEPNQLKELGLALHLINKPFLWVVRSSSKGKSVIPIEFHGLKGKIVSWSPQRKVLNHPSIACFISHCGWNSTMEGVCGGVPFLCWPIFADQFLNKAYICDVWKIGMGLEKDHVNGLILKEEIKKKVEELLRNEDIRARSMKMKELIVNNIVQGGQSSTNIQNFINWAN</sequence>
<reference evidence="3 4" key="1">
    <citation type="journal article" date="2023" name="Plants (Basel)">
        <title>Bridging the Gap: Combining Genomics and Transcriptomics Approaches to Understand Stylosanthes scabra, an Orphan Legume from the Brazilian Caatinga.</title>
        <authorList>
            <person name="Ferreira-Neto J.R.C."/>
            <person name="da Silva M.D."/>
            <person name="Binneck E."/>
            <person name="de Melo N.F."/>
            <person name="da Silva R.H."/>
            <person name="de Melo A.L.T.M."/>
            <person name="Pandolfi V."/>
            <person name="Bustamante F.O."/>
            <person name="Brasileiro-Vidal A.C."/>
            <person name="Benko-Iseppon A.M."/>
        </authorList>
    </citation>
    <scope>NUCLEOTIDE SEQUENCE [LARGE SCALE GENOMIC DNA]</scope>
    <source>
        <tissue evidence="3">Leaves</tissue>
    </source>
</reference>
<protein>
    <submittedName>
        <fullName evidence="3">Uncharacterized protein</fullName>
    </submittedName>
</protein>
<comment type="similarity">
    <text evidence="1">Belongs to the UDP-glycosyltransferase family.</text>
</comment>
<organism evidence="3 4">
    <name type="scientific">Stylosanthes scabra</name>
    <dbReference type="NCBI Taxonomy" id="79078"/>
    <lineage>
        <taxon>Eukaryota</taxon>
        <taxon>Viridiplantae</taxon>
        <taxon>Streptophyta</taxon>
        <taxon>Embryophyta</taxon>
        <taxon>Tracheophyta</taxon>
        <taxon>Spermatophyta</taxon>
        <taxon>Magnoliopsida</taxon>
        <taxon>eudicotyledons</taxon>
        <taxon>Gunneridae</taxon>
        <taxon>Pentapetalae</taxon>
        <taxon>rosids</taxon>
        <taxon>fabids</taxon>
        <taxon>Fabales</taxon>
        <taxon>Fabaceae</taxon>
        <taxon>Papilionoideae</taxon>
        <taxon>50 kb inversion clade</taxon>
        <taxon>dalbergioids sensu lato</taxon>
        <taxon>Dalbergieae</taxon>
        <taxon>Pterocarpus clade</taxon>
        <taxon>Stylosanthes</taxon>
    </lineage>
</organism>
<evidence type="ECO:0000256" key="1">
    <source>
        <dbReference type="ARBA" id="ARBA00009995"/>
    </source>
</evidence>
<dbReference type="SUPFAM" id="SSF53756">
    <property type="entry name" value="UDP-Glycosyltransferase/glycogen phosphorylase"/>
    <property type="match status" value="1"/>
</dbReference>
<dbReference type="EMBL" id="JASCZI010122680">
    <property type="protein sequence ID" value="MED6164601.1"/>
    <property type="molecule type" value="Genomic_DNA"/>
</dbReference>
<gene>
    <name evidence="3" type="ORF">PIB30_091748</name>
</gene>
<dbReference type="CDD" id="cd03784">
    <property type="entry name" value="GT1_Gtf-like"/>
    <property type="match status" value="1"/>
</dbReference>
<evidence type="ECO:0000256" key="2">
    <source>
        <dbReference type="ARBA" id="ARBA00022679"/>
    </source>
</evidence>
<proteinExistence type="inferred from homology"/>
<evidence type="ECO:0000313" key="3">
    <source>
        <dbReference type="EMBL" id="MED6164601.1"/>
    </source>
</evidence>
<dbReference type="Proteomes" id="UP001341840">
    <property type="component" value="Unassembled WGS sequence"/>
</dbReference>